<accession>A0AAD8K469</accession>
<evidence type="ECO:0000313" key="1">
    <source>
        <dbReference type="EMBL" id="KAK1414696.1"/>
    </source>
</evidence>
<gene>
    <name evidence="1" type="ORF">QVD17_30446</name>
</gene>
<dbReference type="Proteomes" id="UP001229421">
    <property type="component" value="Unassembled WGS sequence"/>
</dbReference>
<comment type="caution">
    <text evidence="1">The sequence shown here is derived from an EMBL/GenBank/DDBJ whole genome shotgun (WGS) entry which is preliminary data.</text>
</comment>
<organism evidence="1 2">
    <name type="scientific">Tagetes erecta</name>
    <name type="common">African marigold</name>
    <dbReference type="NCBI Taxonomy" id="13708"/>
    <lineage>
        <taxon>Eukaryota</taxon>
        <taxon>Viridiplantae</taxon>
        <taxon>Streptophyta</taxon>
        <taxon>Embryophyta</taxon>
        <taxon>Tracheophyta</taxon>
        <taxon>Spermatophyta</taxon>
        <taxon>Magnoliopsida</taxon>
        <taxon>eudicotyledons</taxon>
        <taxon>Gunneridae</taxon>
        <taxon>Pentapetalae</taxon>
        <taxon>asterids</taxon>
        <taxon>campanulids</taxon>
        <taxon>Asterales</taxon>
        <taxon>Asteraceae</taxon>
        <taxon>Asteroideae</taxon>
        <taxon>Heliantheae alliance</taxon>
        <taxon>Tageteae</taxon>
        <taxon>Tagetes</taxon>
    </lineage>
</organism>
<dbReference type="EMBL" id="JAUHHV010000008">
    <property type="protein sequence ID" value="KAK1414696.1"/>
    <property type="molecule type" value="Genomic_DNA"/>
</dbReference>
<keyword evidence="2" id="KW-1185">Reference proteome</keyword>
<dbReference type="AlphaFoldDB" id="A0AAD8K469"/>
<protein>
    <submittedName>
        <fullName evidence="1">Uncharacterized protein</fullName>
    </submittedName>
</protein>
<sequence>MDRVKEYSGGDGGERNCGGDEVNSFAGLAEIPDTDKFADAFLALNLSVRPSSPRSFIMKKLNVLNHSQCLSARFVLDDVDSLLTSQAIKKETPASPLIP</sequence>
<name>A0AAD8K469_TARER</name>
<reference evidence="1" key="1">
    <citation type="journal article" date="2023" name="bioRxiv">
        <title>Improved chromosome-level genome assembly for marigold (Tagetes erecta).</title>
        <authorList>
            <person name="Jiang F."/>
            <person name="Yuan L."/>
            <person name="Wang S."/>
            <person name="Wang H."/>
            <person name="Xu D."/>
            <person name="Wang A."/>
            <person name="Fan W."/>
        </authorList>
    </citation>
    <scope>NUCLEOTIDE SEQUENCE</scope>
    <source>
        <strain evidence="1">WSJ</strain>
        <tissue evidence="1">Leaf</tissue>
    </source>
</reference>
<evidence type="ECO:0000313" key="2">
    <source>
        <dbReference type="Proteomes" id="UP001229421"/>
    </source>
</evidence>
<proteinExistence type="predicted"/>